<organism evidence="3 4">
    <name type="scientific">Cercospora beticola</name>
    <name type="common">Sugarbeet leaf spot fungus</name>
    <dbReference type="NCBI Taxonomy" id="122368"/>
    <lineage>
        <taxon>Eukaryota</taxon>
        <taxon>Fungi</taxon>
        <taxon>Dikarya</taxon>
        <taxon>Ascomycota</taxon>
        <taxon>Pezizomycotina</taxon>
        <taxon>Dothideomycetes</taxon>
        <taxon>Dothideomycetidae</taxon>
        <taxon>Mycosphaerellales</taxon>
        <taxon>Mycosphaerellaceae</taxon>
        <taxon>Cercospora</taxon>
    </lineage>
</organism>
<name>A0ABZ0NFQ9_CERBT</name>
<feature type="region of interest" description="Disordered" evidence="1">
    <location>
        <begin position="133"/>
        <end position="184"/>
    </location>
</feature>
<evidence type="ECO:0000313" key="3">
    <source>
        <dbReference type="EMBL" id="WPA98368.1"/>
    </source>
</evidence>
<evidence type="ECO:0000256" key="1">
    <source>
        <dbReference type="SAM" id="MobiDB-lite"/>
    </source>
</evidence>
<keyword evidence="4" id="KW-1185">Reference proteome</keyword>
<protein>
    <submittedName>
        <fullName evidence="3">Uncharacterized protein</fullName>
    </submittedName>
</protein>
<feature type="transmembrane region" description="Helical" evidence="2">
    <location>
        <begin position="50"/>
        <end position="69"/>
    </location>
</feature>
<dbReference type="RefSeq" id="XP_065458406.1">
    <property type="nucleotide sequence ID" value="XM_065602334.1"/>
</dbReference>
<feature type="compositionally biased region" description="Polar residues" evidence="1">
    <location>
        <begin position="154"/>
        <end position="166"/>
    </location>
</feature>
<accession>A0ABZ0NFQ9</accession>
<keyword evidence="2" id="KW-0472">Membrane</keyword>
<feature type="compositionally biased region" description="Polar residues" evidence="1">
    <location>
        <begin position="1"/>
        <end position="14"/>
    </location>
</feature>
<dbReference type="Proteomes" id="UP001302367">
    <property type="component" value="Chromosome 2"/>
</dbReference>
<keyword evidence="2" id="KW-0812">Transmembrane</keyword>
<dbReference type="EMBL" id="CP134185">
    <property type="protein sequence ID" value="WPA98368.1"/>
    <property type="molecule type" value="Genomic_DNA"/>
</dbReference>
<dbReference type="GeneID" id="90643919"/>
<sequence length="184" mass="20269">MARGMRSSSRQDGAQPNRAERRQILKVEQSNTRKIASKSGSTNLNKLPTWMKIAIAAIVFTYCGGPSLLEFVADQSQDKPQWFLALVPLVVLSVAGYGWWSWKIAGTTRAVRRLPGQGVSPMERVHGRWRMRRAGTESSVPSQQPPGQLKIRQPSKNHTMTVLQPPQASPGELSQVAVPQVTSA</sequence>
<feature type="compositionally biased region" description="Polar residues" evidence="1">
    <location>
        <begin position="136"/>
        <end position="146"/>
    </location>
</feature>
<keyword evidence="2" id="KW-1133">Transmembrane helix</keyword>
<evidence type="ECO:0000256" key="2">
    <source>
        <dbReference type="SAM" id="Phobius"/>
    </source>
</evidence>
<gene>
    <name evidence="3" type="ORF">RHO25_002980</name>
</gene>
<evidence type="ECO:0000313" key="4">
    <source>
        <dbReference type="Proteomes" id="UP001302367"/>
    </source>
</evidence>
<feature type="region of interest" description="Disordered" evidence="1">
    <location>
        <begin position="1"/>
        <end position="20"/>
    </location>
</feature>
<reference evidence="3 4" key="1">
    <citation type="submission" date="2023-09" db="EMBL/GenBank/DDBJ databases">
        <title>Complete-Gapless Cercospora beticola genome.</title>
        <authorList>
            <person name="Wyatt N.A."/>
            <person name="Spanner R.E."/>
            <person name="Bolton M.D."/>
        </authorList>
    </citation>
    <scope>NUCLEOTIDE SEQUENCE [LARGE SCALE GENOMIC DNA]</scope>
    <source>
        <strain evidence="3">Cb09-40</strain>
    </source>
</reference>
<proteinExistence type="predicted"/>
<feature type="transmembrane region" description="Helical" evidence="2">
    <location>
        <begin position="81"/>
        <end position="100"/>
    </location>
</feature>